<dbReference type="HOGENOM" id="CLU_000288_51_1_1"/>
<dbReference type="RefSeq" id="XP_013586372.1">
    <property type="nucleotide sequence ID" value="XM_013730918.1"/>
</dbReference>
<sequence length="741" mass="81549">MSRLLKRGKQEKPLVSDGAEKVIVAVKASREIPKTALIWALTHVVQPGDCITLIVVVPSQNSGRKLWGFTRSFPMFAGDCASGHRKPHSEALPAIKSDLTDTCSQMILQLHDVYDPNKINVNIKIVSGSPYGAVAAESKKAQANWVVLDKHLKQEEKRCMDELQCNIVVMKRSQAKVLRLNLVAEKGSPPLPTGQEAASEKDTKNTKGSSDSNRELPVTPTSSPELGTPFTSTEAGTSSVSSSDPGTSPFFTLGTSGYMKKDGALVIKENDDSASETDSESQSLASTSMRFQPWISEYVSTHRHSSLDADDRAQISTTKALLEKFSKLDVKAGLSSSSRSDLEFSGNVRDAISLSRNAPPGPPPLCSICQHKAPVFGKPPRLFSYAELELATGGFSQANFLAEGGYGSVHRGVLPEGQVVAVKQHKLASSQGDVEFCSEVEVLSCAQHRNVVMLIGFCIEDRRRLLVYEYICNGSLDSHLYGRQRETLEWPARQKIAVGAARGLRYLHEECRVGCIVHRDMRPNNILITHDNEPLVGDFGLARWQPDGELGVETRVIGTFGYLAPEYAQSGQITEKADVYSFGVVLVELVTGRKAIDITMPKGQQCLTEWARPLLEEYAVEELIDPKLGDCFVESEVICMLHAASLCIRRDPHLRPRMSQVLRILEGDMIMDGNYCSTPGSEAGNRSGRLWADHYSSGQLTKDGFGSDRFSERLSVETPRLALREKERGQRLELNNHKKQY</sequence>
<dbReference type="PROSITE" id="PS50011">
    <property type="entry name" value="PROTEIN_KINASE_DOM"/>
    <property type="match status" value="1"/>
</dbReference>
<dbReference type="RefSeq" id="XP_013586374.1">
    <property type="nucleotide sequence ID" value="XM_013730920.1"/>
</dbReference>
<evidence type="ECO:0000313" key="7">
    <source>
        <dbReference type="EnsemblPlants" id="Bo5g132240.1"/>
    </source>
</evidence>
<proteinExistence type="predicted"/>
<dbReference type="PROSITE" id="PS00109">
    <property type="entry name" value="PROTEIN_KINASE_TYR"/>
    <property type="match status" value="1"/>
</dbReference>
<dbReference type="KEGG" id="boe:106295122"/>
<evidence type="ECO:0000256" key="2">
    <source>
        <dbReference type="ARBA" id="ARBA00022741"/>
    </source>
</evidence>
<dbReference type="FunFam" id="3.40.50.620:FF:000211">
    <property type="entry name" value="Dual-specific kinase DSK1-like"/>
    <property type="match status" value="1"/>
</dbReference>
<dbReference type="Gramene" id="Bo5g132240.1">
    <property type="protein sequence ID" value="Bo5g132240.1"/>
    <property type="gene ID" value="Bo5g132240"/>
</dbReference>
<dbReference type="PANTHER" id="PTHR47989:SF14">
    <property type="entry name" value="INACTIVE PROTEIN KINASE SELMODRAFT_444075"/>
    <property type="match status" value="1"/>
</dbReference>
<keyword evidence="4" id="KW-0067">ATP-binding</keyword>
<feature type="compositionally biased region" description="Low complexity" evidence="5">
    <location>
        <begin position="231"/>
        <end position="248"/>
    </location>
</feature>
<dbReference type="InterPro" id="IPR000719">
    <property type="entry name" value="Prot_kinase_dom"/>
</dbReference>
<dbReference type="OrthoDB" id="1857192at2759"/>
<dbReference type="RefSeq" id="XP_013586375.1">
    <property type="nucleotide sequence ID" value="XM_013730921.1"/>
</dbReference>
<keyword evidence="2" id="KW-0547">Nucleotide-binding</keyword>
<dbReference type="Gene3D" id="3.30.200.20">
    <property type="entry name" value="Phosphorylase Kinase, domain 1"/>
    <property type="match status" value="1"/>
</dbReference>
<dbReference type="GeneID" id="106295122"/>
<dbReference type="InterPro" id="IPR008266">
    <property type="entry name" value="Tyr_kinase_AS"/>
</dbReference>
<evidence type="ECO:0000256" key="4">
    <source>
        <dbReference type="ARBA" id="ARBA00022840"/>
    </source>
</evidence>
<dbReference type="Gene3D" id="3.40.50.620">
    <property type="entry name" value="HUPs"/>
    <property type="match status" value="1"/>
</dbReference>
<evidence type="ECO:0000313" key="8">
    <source>
        <dbReference type="Proteomes" id="UP000032141"/>
    </source>
</evidence>
<feature type="domain" description="Protein kinase" evidence="6">
    <location>
        <begin position="395"/>
        <end position="671"/>
    </location>
</feature>
<accession>A0A0D3CKI6</accession>
<dbReference type="InterPro" id="IPR001245">
    <property type="entry name" value="Ser-Thr/Tyr_kinase_cat_dom"/>
</dbReference>
<evidence type="ECO:0000259" key="6">
    <source>
        <dbReference type="PROSITE" id="PS50011"/>
    </source>
</evidence>
<evidence type="ECO:0000256" key="1">
    <source>
        <dbReference type="ARBA" id="ARBA00022527"/>
    </source>
</evidence>
<dbReference type="Gene3D" id="1.10.510.10">
    <property type="entry name" value="Transferase(Phosphotransferase) domain 1"/>
    <property type="match status" value="1"/>
</dbReference>
<keyword evidence="3" id="KW-0808">Transferase</keyword>
<reference evidence="7 8" key="1">
    <citation type="journal article" date="2014" name="Genome Biol.">
        <title>Transcriptome and methylome profiling reveals relics of genome dominance in the mesopolyploid Brassica oleracea.</title>
        <authorList>
            <person name="Parkin I.A."/>
            <person name="Koh C."/>
            <person name="Tang H."/>
            <person name="Robinson S.J."/>
            <person name="Kagale S."/>
            <person name="Clarke W.E."/>
            <person name="Town C.D."/>
            <person name="Nixon J."/>
            <person name="Krishnakumar V."/>
            <person name="Bidwell S.L."/>
            <person name="Denoeud F."/>
            <person name="Belcram H."/>
            <person name="Links M.G."/>
            <person name="Just J."/>
            <person name="Clarke C."/>
            <person name="Bender T."/>
            <person name="Huebert T."/>
            <person name="Mason A.S."/>
            <person name="Pires J.C."/>
            <person name="Barker G."/>
            <person name="Moore J."/>
            <person name="Walley P.G."/>
            <person name="Manoli S."/>
            <person name="Batley J."/>
            <person name="Edwards D."/>
            <person name="Nelson M.N."/>
            <person name="Wang X."/>
            <person name="Paterson A.H."/>
            <person name="King G."/>
            <person name="Bancroft I."/>
            <person name="Chalhoub B."/>
            <person name="Sharpe A.G."/>
        </authorList>
    </citation>
    <scope>NUCLEOTIDE SEQUENCE</scope>
    <source>
        <strain evidence="7 8">cv. TO1000</strain>
    </source>
</reference>
<dbReference type="Proteomes" id="UP000032141">
    <property type="component" value="Chromosome C5"/>
</dbReference>
<feature type="region of interest" description="Disordered" evidence="5">
    <location>
        <begin position="185"/>
        <end position="248"/>
    </location>
</feature>
<dbReference type="STRING" id="109376.A0A0D3CKI6"/>
<dbReference type="OMA" id="YCENEVY"/>
<dbReference type="CDD" id="cd14066">
    <property type="entry name" value="STKc_IRAK"/>
    <property type="match status" value="1"/>
</dbReference>
<dbReference type="GO" id="GO:0004674">
    <property type="term" value="F:protein serine/threonine kinase activity"/>
    <property type="evidence" value="ECO:0007669"/>
    <property type="project" value="UniProtKB-KW"/>
</dbReference>
<dbReference type="EnsemblPlants" id="Bo5g132240.1">
    <property type="protein sequence ID" value="Bo5g132240.1"/>
    <property type="gene ID" value="Bo5g132240"/>
</dbReference>
<dbReference type="Pfam" id="PF07714">
    <property type="entry name" value="PK_Tyr_Ser-Thr"/>
    <property type="match status" value="1"/>
</dbReference>
<dbReference type="FunFam" id="1.10.510.10:FF:000298">
    <property type="entry name" value="Adenine nucleotide alpha hydrolase-like domain kinase"/>
    <property type="match status" value="1"/>
</dbReference>
<dbReference type="InterPro" id="IPR011009">
    <property type="entry name" value="Kinase-like_dom_sf"/>
</dbReference>
<dbReference type="PANTHER" id="PTHR47989">
    <property type="entry name" value="OS01G0750732 PROTEIN"/>
    <property type="match status" value="1"/>
</dbReference>
<name>A0A0D3CKI6_BRAOL</name>
<dbReference type="RefSeq" id="XP_013586373.1">
    <property type="nucleotide sequence ID" value="XM_013730919.1"/>
</dbReference>
<dbReference type="FunFam" id="3.30.200.20:FF:000162">
    <property type="entry name" value="Adenine nucleotide alpha hydrolase-like domain kinase"/>
    <property type="match status" value="1"/>
</dbReference>
<keyword evidence="3" id="KW-0418">Kinase</keyword>
<dbReference type="eggNOG" id="KOG1187">
    <property type="taxonomic scope" value="Eukaryota"/>
</dbReference>
<dbReference type="CDD" id="cd00293">
    <property type="entry name" value="USP-like"/>
    <property type="match status" value="1"/>
</dbReference>
<dbReference type="AlphaFoldDB" id="A0A0D3CKI6"/>
<protein>
    <recommendedName>
        <fullName evidence="6">Protein kinase domain-containing protein</fullName>
    </recommendedName>
</protein>
<dbReference type="GO" id="GO:0005524">
    <property type="term" value="F:ATP binding"/>
    <property type="evidence" value="ECO:0007669"/>
    <property type="project" value="UniProtKB-KW"/>
</dbReference>
<dbReference type="SUPFAM" id="SSF56112">
    <property type="entry name" value="Protein kinase-like (PK-like)"/>
    <property type="match status" value="1"/>
</dbReference>
<keyword evidence="8" id="KW-1185">Reference proteome</keyword>
<evidence type="ECO:0000256" key="5">
    <source>
        <dbReference type="SAM" id="MobiDB-lite"/>
    </source>
</evidence>
<dbReference type="InterPro" id="IPR014729">
    <property type="entry name" value="Rossmann-like_a/b/a_fold"/>
</dbReference>
<reference evidence="7" key="2">
    <citation type="submission" date="2015-03" db="UniProtKB">
        <authorList>
            <consortium name="EnsemblPlants"/>
        </authorList>
    </citation>
    <scope>IDENTIFICATION</scope>
</reference>
<organism evidence="7 8">
    <name type="scientific">Brassica oleracea var. oleracea</name>
    <dbReference type="NCBI Taxonomy" id="109376"/>
    <lineage>
        <taxon>Eukaryota</taxon>
        <taxon>Viridiplantae</taxon>
        <taxon>Streptophyta</taxon>
        <taxon>Embryophyta</taxon>
        <taxon>Tracheophyta</taxon>
        <taxon>Spermatophyta</taxon>
        <taxon>Magnoliopsida</taxon>
        <taxon>eudicotyledons</taxon>
        <taxon>Gunneridae</taxon>
        <taxon>Pentapetalae</taxon>
        <taxon>rosids</taxon>
        <taxon>malvids</taxon>
        <taxon>Brassicales</taxon>
        <taxon>Brassicaceae</taxon>
        <taxon>Brassiceae</taxon>
        <taxon>Brassica</taxon>
    </lineage>
</organism>
<keyword evidence="1" id="KW-0723">Serine/threonine-protein kinase</keyword>
<evidence type="ECO:0000256" key="3">
    <source>
        <dbReference type="ARBA" id="ARBA00022777"/>
    </source>
</evidence>